<dbReference type="InterPro" id="IPR021357">
    <property type="entry name" value="DUF2782"/>
</dbReference>
<name>A0A272EWL3_9RHOO</name>
<comment type="caution">
    <text evidence="4">The sequence shown here is derived from an EMBL/GenBank/DDBJ whole genome shotgun (WGS) entry which is preliminary data.</text>
</comment>
<evidence type="ECO:0000313" key="4">
    <source>
        <dbReference type="EMBL" id="PAS94481.1"/>
    </source>
</evidence>
<organism evidence="4 5">
    <name type="scientific">Candidatus Dactylopiibacterium carminicum</name>
    <dbReference type="NCBI Taxonomy" id="857335"/>
    <lineage>
        <taxon>Bacteria</taxon>
        <taxon>Pseudomonadati</taxon>
        <taxon>Pseudomonadota</taxon>
        <taxon>Betaproteobacteria</taxon>
        <taxon>Rhodocyclales</taxon>
        <taxon>Rhodocyclaceae</taxon>
        <taxon>Candidatus Dactylopiibacterium</taxon>
    </lineage>
</organism>
<dbReference type="Gene3D" id="2.20.130.30">
    <property type="entry name" value="Protein of unknown function DUF2782"/>
    <property type="match status" value="1"/>
</dbReference>
<dbReference type="Pfam" id="PF11191">
    <property type="entry name" value="DUF2782"/>
    <property type="match status" value="1"/>
</dbReference>
<evidence type="ECO:0000313" key="5">
    <source>
        <dbReference type="Proteomes" id="UP000216107"/>
    </source>
</evidence>
<evidence type="ECO:0000256" key="2">
    <source>
        <dbReference type="SAM" id="SignalP"/>
    </source>
</evidence>
<evidence type="ECO:0000256" key="1">
    <source>
        <dbReference type="SAM" id="MobiDB-lite"/>
    </source>
</evidence>
<protein>
    <submittedName>
        <fullName evidence="3">DUF2782 domain-containing protein</fullName>
    </submittedName>
</protein>
<reference evidence="4 5" key="2">
    <citation type="submission" date="2017-07" db="EMBL/GenBank/DDBJ databases">
        <title>Candidatus Dactylopiibacterium carminicum, a nitrogen-fixing symbiont of the cochineal insect Dactylopius coccus and Dactylopius opuntiae (Hemiptera: Coccoidea: Dactylopiidae).</title>
        <authorList>
            <person name="Vera A."/>
        </authorList>
    </citation>
    <scope>NUCLEOTIDE SEQUENCE [LARGE SCALE GENOMIC DNA]</scope>
    <source>
        <strain evidence="4 5">NFDCM</strain>
    </source>
</reference>
<feature type="region of interest" description="Disordered" evidence="1">
    <location>
        <begin position="27"/>
        <end position="47"/>
    </location>
</feature>
<proteinExistence type="predicted"/>
<keyword evidence="6" id="KW-1185">Reference proteome</keyword>
<dbReference type="AlphaFoldDB" id="A0A272EWL3"/>
<dbReference type="EMBL" id="NMRN01000007">
    <property type="protein sequence ID" value="PAS94481.1"/>
    <property type="molecule type" value="Genomic_DNA"/>
</dbReference>
<evidence type="ECO:0000313" key="3">
    <source>
        <dbReference type="EMBL" id="KAF7599939.1"/>
    </source>
</evidence>
<evidence type="ECO:0000313" key="6">
    <source>
        <dbReference type="Proteomes" id="UP000623509"/>
    </source>
</evidence>
<sequence>MKKHIPLLLALLLGTAPVLAQTTRQEVPEPPALGELPGADAPDVTIRNRGGDRVEEYRRNGQLYMIKVTPQVGPAYYLVARDRDGGFERVNDLDRARTMTQWILLQW</sequence>
<keyword evidence="2" id="KW-0732">Signal</keyword>
<dbReference type="Proteomes" id="UP000623509">
    <property type="component" value="Unassembled WGS sequence"/>
</dbReference>
<dbReference type="RefSeq" id="WP_095523801.1">
    <property type="nucleotide sequence ID" value="NZ_MDUX01000011.1"/>
</dbReference>
<reference evidence="3 6" key="1">
    <citation type="submission" date="2016-08" db="EMBL/GenBank/DDBJ databases">
        <title>Candidatus Dactylopiibacterium carminicum genome sequence.</title>
        <authorList>
            <person name="Ramirez-Puebla S.T."/>
            <person name="Ormeno-Orrillo E."/>
            <person name="Vera-Ponce De Leon A."/>
            <person name="Luis L."/>
            <person name="Sanchez-Flores A."/>
            <person name="Monica R."/>
            <person name="Martinez-Romero E."/>
        </authorList>
    </citation>
    <scope>NUCLEOTIDE SEQUENCE [LARGE SCALE GENOMIC DNA]</scope>
    <source>
        <strain evidence="3">END1</strain>
    </source>
</reference>
<dbReference type="Proteomes" id="UP000216107">
    <property type="component" value="Unassembled WGS sequence"/>
</dbReference>
<feature type="chain" id="PRO_5012809151" evidence="2">
    <location>
        <begin position="21"/>
        <end position="107"/>
    </location>
</feature>
<feature type="signal peptide" evidence="2">
    <location>
        <begin position="1"/>
        <end position="20"/>
    </location>
</feature>
<accession>A0A272EWL3</accession>
<gene>
    <name evidence="3" type="ORF">BGI27_04925</name>
    <name evidence="4" type="ORF">CGU29_04015</name>
</gene>
<dbReference type="EMBL" id="MDUX01000011">
    <property type="protein sequence ID" value="KAF7599939.1"/>
    <property type="molecule type" value="Genomic_DNA"/>
</dbReference>